<evidence type="ECO:0000313" key="1">
    <source>
        <dbReference type="EMBL" id="KAJ8113691.1"/>
    </source>
</evidence>
<organism evidence="1 2">
    <name type="scientific">Boeremia exigua</name>
    <dbReference type="NCBI Taxonomy" id="749465"/>
    <lineage>
        <taxon>Eukaryota</taxon>
        <taxon>Fungi</taxon>
        <taxon>Dikarya</taxon>
        <taxon>Ascomycota</taxon>
        <taxon>Pezizomycotina</taxon>
        <taxon>Dothideomycetes</taxon>
        <taxon>Pleosporomycetidae</taxon>
        <taxon>Pleosporales</taxon>
        <taxon>Pleosporineae</taxon>
        <taxon>Didymellaceae</taxon>
        <taxon>Boeremia</taxon>
    </lineage>
</organism>
<comment type="caution">
    <text evidence="1">The sequence shown here is derived from an EMBL/GenBank/DDBJ whole genome shotgun (WGS) entry which is preliminary data.</text>
</comment>
<dbReference type="Proteomes" id="UP001153331">
    <property type="component" value="Unassembled WGS sequence"/>
</dbReference>
<accession>A0ACC2IEW9</accession>
<gene>
    <name evidence="1" type="ORF">OPT61_g4239</name>
</gene>
<name>A0ACC2IEW9_9PLEO</name>
<proteinExistence type="predicted"/>
<dbReference type="EMBL" id="JAPHNI010000237">
    <property type="protein sequence ID" value="KAJ8113691.1"/>
    <property type="molecule type" value="Genomic_DNA"/>
</dbReference>
<keyword evidence="2" id="KW-1185">Reference proteome</keyword>
<evidence type="ECO:0000313" key="2">
    <source>
        <dbReference type="Proteomes" id="UP001153331"/>
    </source>
</evidence>
<sequence length="747" mass="85712">MKQRGRAISAKEDEPAASDLAPTIPTLPPPSKWPAYVPSQTLASKKKHVVIVDCHPSRVELPPDDAICGYTRLGLHLLAIRALSFRAPGYRAQLAAQEGIGGMCRYCSSLSTYQSEPWHSPSKERDVATVSKEVCLLRKASVDRTYAVSQVKSRPRASLRTRARKKWPEEFSQVRPFVDRRFFEDRNVIVEKDTDLLEKFNVDFESSIPSWDISVLRKFCRIQTAFKSDFWRRSRAKLDGRSCSTKLQREYPDWLTPAELQHHLSVERFDNAEHPDTDVDRQLVYIYRLCPQYISGLMSAVYSHQQSALRDTIWQHISREASIRVKIPTNGFKTYLLEFHMPFLTFRCATNSAAAPTRDAVGSDDETESIAIVLHCEEHERPCKFVVRESNVSIALCGWDRQKWTCWTFSNTLSDPTARNEEEPEEIDMQEDYIATDGNGLTDGIVVDAAKPILDAREYWLCVVDIRMRIIYSEWEWVIKNADARVKDWKRKNPLLFHANAPGNQQREKAEELLLGMLQNKELLRLLSDKLAMTLQACTRFERDKYYFMDIENERVHSTLDSLHETFEALADLQNTLARLEQECDKTEHIVGSRLTFGVDANLSKIGLLQTYVSNRLNSEAQKVNIDTNRASQKMAELNRRGTEAAVKSSQITRINVQLFLVTTPFILALQYFGAEKDIFSFERNPRNFSYAICVLFITLPVLTYVLSSLNLYWEMLLSRICGKKGTNTDEESPVELEELPRSAVSY</sequence>
<protein>
    <submittedName>
        <fullName evidence="1">Uncharacterized protein</fullName>
    </submittedName>
</protein>
<reference evidence="1" key="1">
    <citation type="submission" date="2022-11" db="EMBL/GenBank/DDBJ databases">
        <title>Genome Sequence of Boeremia exigua.</title>
        <authorList>
            <person name="Buettner E."/>
        </authorList>
    </citation>
    <scope>NUCLEOTIDE SEQUENCE</scope>
    <source>
        <strain evidence="1">CU02</strain>
    </source>
</reference>